<comment type="similarity">
    <text evidence="3">Belongs to the succinate dehydrogenase/fumarate reductase iron-sulfur protein family.</text>
</comment>
<keyword evidence="19" id="KW-1185">Reference proteome</keyword>
<evidence type="ECO:0000256" key="2">
    <source>
        <dbReference type="ARBA" id="ARBA00001966"/>
    </source>
</evidence>
<keyword evidence="6" id="KW-0816">Tricarboxylic acid cycle</keyword>
<dbReference type="InterPro" id="IPR025192">
    <property type="entry name" value="Succ_DH/fum_Rdtase_N"/>
</dbReference>
<dbReference type="NCBIfam" id="TIGR00384">
    <property type="entry name" value="dhsB"/>
    <property type="match status" value="1"/>
</dbReference>
<accession>A0A0P1LLE3</accession>
<dbReference type="InterPro" id="IPR050573">
    <property type="entry name" value="SDH/FRD_Iron-Sulfur"/>
</dbReference>
<dbReference type="PANTHER" id="PTHR11921">
    <property type="entry name" value="SUCCINATE DEHYDROGENASE IRON-SULFUR PROTEIN"/>
    <property type="match status" value="1"/>
</dbReference>
<evidence type="ECO:0000256" key="10">
    <source>
        <dbReference type="ARBA" id="ARBA00023004"/>
    </source>
</evidence>
<evidence type="ECO:0000256" key="9">
    <source>
        <dbReference type="ARBA" id="ARBA00023002"/>
    </source>
</evidence>
<dbReference type="EMBL" id="FAOP01000006">
    <property type="protein sequence ID" value="CUU07290.1"/>
    <property type="molecule type" value="Genomic_DNA"/>
</dbReference>
<evidence type="ECO:0000256" key="4">
    <source>
        <dbReference type="ARBA" id="ARBA00012792"/>
    </source>
</evidence>
<reference evidence="17 18" key="1">
    <citation type="submission" date="2015-11" db="EMBL/GenBank/DDBJ databases">
        <authorList>
            <person name="Zhang Y."/>
            <person name="Guo Z."/>
        </authorList>
    </citation>
    <scope>NUCLEOTIDE SEQUENCE [LARGE SCALE GENOMIC DNA]</scope>
    <source>
        <strain evidence="17">JGI-4</strain>
    </source>
</reference>
<proteinExistence type="inferred from homology"/>
<dbReference type="InterPro" id="IPR004489">
    <property type="entry name" value="Succ_DH/fum_Rdtase_Fe-S"/>
</dbReference>
<organism evidence="17 18">
    <name type="scientific">Candidatus Kryptonium thompsonii</name>
    <dbReference type="NCBI Taxonomy" id="1633631"/>
    <lineage>
        <taxon>Bacteria</taxon>
        <taxon>Pseudomonadati</taxon>
        <taxon>Candidatus Kryptoniota</taxon>
        <taxon>Candidatus Kryptonium</taxon>
    </lineage>
</organism>
<dbReference type="InterPro" id="IPR012675">
    <property type="entry name" value="Beta-grasp_dom_sf"/>
</dbReference>
<evidence type="ECO:0000256" key="14">
    <source>
        <dbReference type="ARBA" id="ARBA00066269"/>
    </source>
</evidence>
<dbReference type="GO" id="GO:0051537">
    <property type="term" value="F:2 iron, 2 sulfur cluster binding"/>
    <property type="evidence" value="ECO:0007669"/>
    <property type="project" value="UniProtKB-KW"/>
</dbReference>
<evidence type="ECO:0000256" key="7">
    <source>
        <dbReference type="ARBA" id="ARBA00022714"/>
    </source>
</evidence>
<keyword evidence="7" id="KW-0001">2Fe-2S</keyword>
<dbReference type="GO" id="GO:0008177">
    <property type="term" value="F:succinate dehydrogenase (quinone) activity"/>
    <property type="evidence" value="ECO:0007669"/>
    <property type="project" value="UniProtKB-EC"/>
</dbReference>
<dbReference type="FunFam" id="1.10.1060.10:FF:000003">
    <property type="entry name" value="Succinate dehydrogenase iron-sulfur subunit"/>
    <property type="match status" value="1"/>
</dbReference>
<comment type="cofactor">
    <cofactor evidence="13">
        <name>[2Fe-2S] cluster</name>
        <dbReference type="ChEBI" id="CHEBI:190135"/>
    </cofactor>
</comment>
<reference evidence="16 19" key="2">
    <citation type="submission" date="2015-11" db="EMBL/GenBank/DDBJ databases">
        <authorList>
            <person name="Varghese N."/>
        </authorList>
    </citation>
    <scope>NUCLEOTIDE SEQUENCE [LARGE SCALE GENOMIC DNA]</scope>
    <source>
        <strain evidence="16 19">JGI-8</strain>
    </source>
</reference>
<accession>A0A0P1LN14</accession>
<accession>A0A0P1P2D6</accession>
<keyword evidence="11" id="KW-0411">Iron-sulfur</keyword>
<dbReference type="GO" id="GO:0009055">
    <property type="term" value="F:electron transfer activity"/>
    <property type="evidence" value="ECO:0007669"/>
    <property type="project" value="InterPro"/>
</dbReference>
<accession>A0A0P1NVE2</accession>
<dbReference type="GO" id="GO:0051539">
    <property type="term" value="F:4 iron, 4 sulfur cluster binding"/>
    <property type="evidence" value="ECO:0007669"/>
    <property type="project" value="UniProtKB-KW"/>
</dbReference>
<dbReference type="EMBL" id="CZVI01000008">
    <property type="protein sequence ID" value="CUS84617.1"/>
    <property type="molecule type" value="Genomic_DNA"/>
</dbReference>
<dbReference type="GO" id="GO:0006099">
    <property type="term" value="P:tricarboxylic acid cycle"/>
    <property type="evidence" value="ECO:0007669"/>
    <property type="project" value="UniProtKB-KW"/>
</dbReference>
<dbReference type="PANTHER" id="PTHR11921:SF29">
    <property type="entry name" value="SUCCINATE DEHYDROGENASE [UBIQUINONE] IRON-SULFUR SUBUNIT, MITOCHONDRIAL"/>
    <property type="match status" value="1"/>
</dbReference>
<dbReference type="Proteomes" id="UP000182011">
    <property type="component" value="Unassembled WGS sequence"/>
</dbReference>
<accession>A0A0P1M8W7</accession>
<dbReference type="NCBIfam" id="NF004616">
    <property type="entry name" value="PRK05950.1"/>
    <property type="match status" value="1"/>
</dbReference>
<evidence type="ECO:0000313" key="17">
    <source>
        <dbReference type="EMBL" id="CUU07290.1"/>
    </source>
</evidence>
<comment type="cofactor">
    <cofactor evidence="1">
        <name>[3Fe-4S] cluster</name>
        <dbReference type="ChEBI" id="CHEBI:21137"/>
    </cofactor>
</comment>
<sequence>MKVTLRIFRFNPETDSEPYYKDYEIEADPKDRVIDVLHYIKNEIDGTLTFRRSCLHGICGSDGMRINGKNMLACSILLQDLGYSDANKTYKKPIVIEPLPGMPIIKDLVTDFTDFWKKYEAVKPYLITKSPPPERERLQSPEDVELIMEASKCILCACCTTSCPSTWSNEDYLGPAALLKAYRFIFDSRDEATDERLDIIDTPNGIWRCHTIFHCVQACPKEINITWHISKLKQKLVEREI</sequence>
<gene>
    <name evidence="17" type="ORF">JGI4_01776</name>
    <name evidence="16" type="ORF">JGI8_00818</name>
</gene>
<dbReference type="Gene3D" id="3.10.20.30">
    <property type="match status" value="1"/>
</dbReference>
<keyword evidence="8" id="KW-0479">Metal-binding</keyword>
<dbReference type="GO" id="GO:0022904">
    <property type="term" value="P:respiratory electron transport chain"/>
    <property type="evidence" value="ECO:0007669"/>
    <property type="project" value="TreeGrafter"/>
</dbReference>
<evidence type="ECO:0000256" key="1">
    <source>
        <dbReference type="ARBA" id="ARBA00001927"/>
    </source>
</evidence>
<dbReference type="InterPro" id="IPR017900">
    <property type="entry name" value="4Fe4S_Fe_S_CS"/>
</dbReference>
<evidence type="ECO:0000256" key="3">
    <source>
        <dbReference type="ARBA" id="ARBA00009433"/>
    </source>
</evidence>
<accession>A0A0P1LS24</accession>
<dbReference type="InterPro" id="IPR036010">
    <property type="entry name" value="2Fe-2S_ferredoxin-like_sf"/>
</dbReference>
<keyword evidence="12" id="KW-0003">3Fe-4S</keyword>
<keyword evidence="10" id="KW-0408">Iron</keyword>
<dbReference type="PROSITE" id="PS00198">
    <property type="entry name" value="4FE4S_FER_1"/>
    <property type="match status" value="1"/>
</dbReference>
<name>A0A0P1LN14_9BACT</name>
<dbReference type="GO" id="GO:0046872">
    <property type="term" value="F:metal ion binding"/>
    <property type="evidence" value="ECO:0007669"/>
    <property type="project" value="UniProtKB-KW"/>
</dbReference>
<dbReference type="SUPFAM" id="SSF46548">
    <property type="entry name" value="alpha-helical ferredoxin"/>
    <property type="match status" value="1"/>
</dbReference>
<evidence type="ECO:0000256" key="5">
    <source>
        <dbReference type="ARBA" id="ARBA00022485"/>
    </source>
</evidence>
<evidence type="ECO:0000313" key="18">
    <source>
        <dbReference type="Proteomes" id="UP000182011"/>
    </source>
</evidence>
<evidence type="ECO:0000313" key="16">
    <source>
        <dbReference type="EMBL" id="CUS84617.1"/>
    </source>
</evidence>
<comment type="cofactor">
    <cofactor evidence="2">
        <name>[4Fe-4S] cluster</name>
        <dbReference type="ChEBI" id="CHEBI:49883"/>
    </cofactor>
</comment>
<keyword evidence="5" id="KW-0004">4Fe-4S</keyword>
<evidence type="ECO:0000259" key="15">
    <source>
        <dbReference type="PROSITE" id="PS51379"/>
    </source>
</evidence>
<dbReference type="STRING" id="1633631.GCA_001442925_01771"/>
<dbReference type="InterPro" id="IPR009051">
    <property type="entry name" value="Helical_ferredxn"/>
</dbReference>
<accession>A0A0N7MZI2</accession>
<accession>A0A0P1LXC3</accession>
<evidence type="ECO:0000256" key="11">
    <source>
        <dbReference type="ARBA" id="ARBA00023014"/>
    </source>
</evidence>
<dbReference type="Gene3D" id="1.10.1060.10">
    <property type="entry name" value="Alpha-helical ferredoxin"/>
    <property type="match status" value="1"/>
</dbReference>
<dbReference type="RefSeq" id="WP_047134607.1">
    <property type="nucleotide sequence ID" value="NZ_CZVI01000008.1"/>
</dbReference>
<comment type="subunit">
    <text evidence="14">Part of an enzyme complex containing three subunits: a flavoprotein (frdA), an iron-sulfur protein (frdB), and diheme cytochrome b (frdC).</text>
</comment>
<protein>
    <recommendedName>
        <fullName evidence="4">succinate dehydrogenase</fullName>
        <ecNumber evidence="4">1.3.5.1</ecNumber>
    </recommendedName>
</protein>
<dbReference type="EC" id="1.3.5.1" evidence="4"/>
<dbReference type="Proteomes" id="UP000182200">
    <property type="component" value="Unassembled WGS sequence"/>
</dbReference>
<evidence type="ECO:0000256" key="6">
    <source>
        <dbReference type="ARBA" id="ARBA00022532"/>
    </source>
</evidence>
<evidence type="ECO:0000256" key="12">
    <source>
        <dbReference type="ARBA" id="ARBA00023291"/>
    </source>
</evidence>
<dbReference type="PROSITE" id="PS51379">
    <property type="entry name" value="4FE4S_FER_2"/>
    <property type="match status" value="1"/>
</dbReference>
<dbReference type="Pfam" id="PF13085">
    <property type="entry name" value="Fer2_3"/>
    <property type="match status" value="1"/>
</dbReference>
<accession>A0A0S4N822</accession>
<evidence type="ECO:0000313" key="19">
    <source>
        <dbReference type="Proteomes" id="UP000182200"/>
    </source>
</evidence>
<evidence type="ECO:0000256" key="13">
    <source>
        <dbReference type="ARBA" id="ARBA00034078"/>
    </source>
</evidence>
<keyword evidence="9" id="KW-0560">Oxidoreductase</keyword>
<dbReference type="GO" id="GO:0051538">
    <property type="term" value="F:3 iron, 4 sulfur cluster binding"/>
    <property type="evidence" value="ECO:0007669"/>
    <property type="project" value="UniProtKB-KW"/>
</dbReference>
<evidence type="ECO:0000256" key="8">
    <source>
        <dbReference type="ARBA" id="ARBA00022723"/>
    </source>
</evidence>
<feature type="domain" description="4Fe-4S ferredoxin-type" evidence="15">
    <location>
        <begin position="144"/>
        <end position="172"/>
    </location>
</feature>
<dbReference type="Pfam" id="PF13237">
    <property type="entry name" value="Fer4_10"/>
    <property type="match status" value="1"/>
</dbReference>
<dbReference type="AlphaFoldDB" id="A0A0P1LN14"/>
<dbReference type="InterPro" id="IPR017896">
    <property type="entry name" value="4Fe4S_Fe-S-bd"/>
</dbReference>
<dbReference type="SUPFAM" id="SSF54292">
    <property type="entry name" value="2Fe-2S ferredoxin-like"/>
    <property type="match status" value="1"/>
</dbReference>